<accession>A0A1B3XUJ1</accession>
<reference evidence="1 2" key="1">
    <citation type="submission" date="2016-08" db="EMBL/GenBank/DDBJ databases">
        <title>Complete genome sequence of Bacillus muralis G25-68, a strain with toxicity to nematodes.</title>
        <authorList>
            <person name="Zheng Z."/>
        </authorList>
    </citation>
    <scope>NUCLEOTIDE SEQUENCE [LARGE SCALE GENOMIC DNA]</scope>
    <source>
        <strain evidence="1 2">G25-68</strain>
    </source>
</reference>
<gene>
    <name evidence="1" type="ORF">ABE28_021240</name>
</gene>
<dbReference type="Proteomes" id="UP000077926">
    <property type="component" value="Chromosome"/>
</dbReference>
<name>A0A1B3XUJ1_9BACI</name>
<dbReference type="AlphaFoldDB" id="A0A1B3XUJ1"/>
<proteinExistence type="predicted"/>
<dbReference type="EMBL" id="CP017080">
    <property type="protein sequence ID" value="AOH56877.1"/>
    <property type="molecule type" value="Genomic_DNA"/>
</dbReference>
<keyword evidence="2" id="KW-1185">Reference proteome</keyword>
<evidence type="ECO:0000313" key="2">
    <source>
        <dbReference type="Proteomes" id="UP000077926"/>
    </source>
</evidence>
<organism evidence="1 2">
    <name type="scientific">Peribacillus muralis</name>
    <dbReference type="NCBI Taxonomy" id="264697"/>
    <lineage>
        <taxon>Bacteria</taxon>
        <taxon>Bacillati</taxon>
        <taxon>Bacillota</taxon>
        <taxon>Bacilli</taxon>
        <taxon>Bacillales</taxon>
        <taxon>Bacillaceae</taxon>
        <taxon>Peribacillus</taxon>
    </lineage>
</organism>
<evidence type="ECO:0000313" key="1">
    <source>
        <dbReference type="EMBL" id="AOH56877.1"/>
    </source>
</evidence>
<dbReference type="KEGG" id="bmur:ABE28_021240"/>
<sequence length="80" mass="9457">MIERRKAIVDSKLSKEELMSLINSLNPKIKKSLKNTNYQDRNDLEQEIKLKIIESYEKIAAIEAPNFEEFLSEFLNKQKQ</sequence>
<protein>
    <submittedName>
        <fullName evidence="1">Uncharacterized protein</fullName>
    </submittedName>
</protein>